<dbReference type="InterPro" id="IPR005119">
    <property type="entry name" value="LysR_subst-bd"/>
</dbReference>
<dbReference type="GO" id="GO:0003700">
    <property type="term" value="F:DNA-binding transcription factor activity"/>
    <property type="evidence" value="ECO:0007669"/>
    <property type="project" value="InterPro"/>
</dbReference>
<proteinExistence type="inferred from homology"/>
<gene>
    <name evidence="6" type="ORF">OKIT_0116</name>
</gene>
<comment type="similarity">
    <text evidence="1">Belongs to the LysR transcriptional regulatory family.</text>
</comment>
<dbReference type="GO" id="GO:0003677">
    <property type="term" value="F:DNA binding"/>
    <property type="evidence" value="ECO:0007669"/>
    <property type="project" value="UniProtKB-KW"/>
</dbReference>
<organism evidence="6 7">
    <name type="scientific">Oenococcus kitaharae DSM 17330</name>
    <dbReference type="NCBI Taxonomy" id="1045004"/>
    <lineage>
        <taxon>Bacteria</taxon>
        <taxon>Bacillati</taxon>
        <taxon>Bacillota</taxon>
        <taxon>Bacilli</taxon>
        <taxon>Lactobacillales</taxon>
        <taxon>Lactobacillaceae</taxon>
        <taxon>Oenococcus</taxon>
    </lineage>
</organism>
<name>G9WES0_9LACO</name>
<dbReference type="Gene3D" id="1.10.10.10">
    <property type="entry name" value="Winged helix-like DNA-binding domain superfamily/Winged helix DNA-binding domain"/>
    <property type="match status" value="1"/>
</dbReference>
<dbReference type="InterPro" id="IPR036390">
    <property type="entry name" value="WH_DNA-bd_sf"/>
</dbReference>
<dbReference type="Proteomes" id="UP000004959">
    <property type="component" value="Chromosome"/>
</dbReference>
<evidence type="ECO:0000256" key="1">
    <source>
        <dbReference type="ARBA" id="ARBA00009437"/>
    </source>
</evidence>
<dbReference type="SUPFAM" id="SSF46785">
    <property type="entry name" value="Winged helix' DNA-binding domain"/>
    <property type="match status" value="1"/>
</dbReference>
<keyword evidence="2" id="KW-0805">Transcription regulation</keyword>
<dbReference type="PROSITE" id="PS50931">
    <property type="entry name" value="HTH_LYSR"/>
    <property type="match status" value="1"/>
</dbReference>
<dbReference type="STRING" id="336988.NT96_03785"/>
<keyword evidence="7" id="KW-1185">Reference proteome</keyword>
<accession>G9WES0</accession>
<feature type="domain" description="HTH lysR-type" evidence="5">
    <location>
        <begin position="1"/>
        <end position="60"/>
    </location>
</feature>
<protein>
    <submittedName>
        <fullName evidence="6">Malolactic regulator</fullName>
    </submittedName>
</protein>
<dbReference type="EMBL" id="AFVZ01000001">
    <property type="protein sequence ID" value="EHN58243.1"/>
    <property type="molecule type" value="Genomic_DNA"/>
</dbReference>
<dbReference type="AlphaFoldDB" id="G9WES0"/>
<dbReference type="InterPro" id="IPR000847">
    <property type="entry name" value="LysR_HTH_N"/>
</dbReference>
<dbReference type="PATRIC" id="fig|1045004.4.peg.118"/>
<dbReference type="InterPro" id="IPR036388">
    <property type="entry name" value="WH-like_DNA-bd_sf"/>
</dbReference>
<evidence type="ECO:0000256" key="2">
    <source>
        <dbReference type="ARBA" id="ARBA00023015"/>
    </source>
</evidence>
<evidence type="ECO:0000256" key="3">
    <source>
        <dbReference type="ARBA" id="ARBA00023125"/>
    </source>
</evidence>
<keyword evidence="4" id="KW-0804">Transcription</keyword>
<dbReference type="GO" id="GO:0005829">
    <property type="term" value="C:cytosol"/>
    <property type="evidence" value="ECO:0007669"/>
    <property type="project" value="TreeGrafter"/>
</dbReference>
<dbReference type="eggNOG" id="COG0583">
    <property type="taxonomic scope" value="Bacteria"/>
</dbReference>
<dbReference type="PANTHER" id="PTHR30419">
    <property type="entry name" value="HTH-TYPE TRANSCRIPTIONAL REGULATOR YBHD"/>
    <property type="match status" value="1"/>
</dbReference>
<evidence type="ECO:0000256" key="4">
    <source>
        <dbReference type="ARBA" id="ARBA00023163"/>
    </source>
</evidence>
<keyword evidence="3" id="KW-0238">DNA-binding</keyword>
<dbReference type="SUPFAM" id="SSF53850">
    <property type="entry name" value="Periplasmic binding protein-like II"/>
    <property type="match status" value="1"/>
</dbReference>
<dbReference type="InterPro" id="IPR050950">
    <property type="entry name" value="HTH-type_LysR_regulators"/>
</dbReference>
<reference evidence="6 7" key="1">
    <citation type="journal article" date="2012" name="PLoS ONE">
        <title>Functional divergence in the genus oenococcus as predicted by genome sequencing of the newly-described species, Oenococcus kitaharae.</title>
        <authorList>
            <person name="Borneman A.R."/>
            <person name="McCarthy J.M."/>
            <person name="Chambers P.J."/>
            <person name="Bartowsky E.J."/>
        </authorList>
    </citation>
    <scope>NUCLEOTIDE SEQUENCE [LARGE SCALE GENOMIC DNA]</scope>
    <source>
        <strain evidence="7">DSM17330</strain>
    </source>
</reference>
<dbReference type="Pfam" id="PF03466">
    <property type="entry name" value="LysR_substrate"/>
    <property type="match status" value="1"/>
</dbReference>
<evidence type="ECO:0000313" key="6">
    <source>
        <dbReference type="EMBL" id="EHN58243.1"/>
    </source>
</evidence>
<dbReference type="PANTHER" id="PTHR30419:SF28">
    <property type="entry name" value="HTH-TYPE TRANSCRIPTIONAL REGULATOR BSDA"/>
    <property type="match status" value="1"/>
</dbReference>
<dbReference type="Pfam" id="PF00126">
    <property type="entry name" value="HTH_1"/>
    <property type="match status" value="1"/>
</dbReference>
<dbReference type="OrthoDB" id="9803735at2"/>
<evidence type="ECO:0000259" key="5">
    <source>
        <dbReference type="PROSITE" id="PS50931"/>
    </source>
</evidence>
<sequence>MKLTDLEYFNKLVDLASFSKTAAFFNVSQPTISYAVQRLEHEFQQNLIIRSRSHGRVQLTKAGQLLQMHGQKIMQDILAAHEEIDRLALPTLEFGLPQIIGNFYFPKLIKHFINSAMFQNISTHEAGSGLLLKALQKHQLDMALLSSIETISMPGWQTVEIDRRQYKIVVNRRHRLAKQKKVAFADLKDENFVALKEGFVHPIPFRRLEEKYRIFPKIIYESPDINIIKKMVAENAGIAFLAEIAVSPADKLATLEIAADKTPEFIISLVYRKDLQMEEIDHFAHELKKKLQKPAELRIAGF</sequence>
<comment type="caution">
    <text evidence="6">The sequence shown here is derived from an EMBL/GenBank/DDBJ whole genome shotgun (WGS) entry which is preliminary data.</text>
</comment>
<dbReference type="RefSeq" id="WP_007744383.1">
    <property type="nucleotide sequence ID" value="NZ_CM001398.1"/>
</dbReference>
<dbReference type="Gene3D" id="3.40.190.290">
    <property type="match status" value="1"/>
</dbReference>
<dbReference type="HOGENOM" id="CLU_039613_6_2_9"/>
<evidence type="ECO:0000313" key="7">
    <source>
        <dbReference type="Proteomes" id="UP000004959"/>
    </source>
</evidence>